<keyword evidence="3 5" id="KW-0479">Metal-binding</keyword>
<keyword evidence="5" id="KW-0800">Toxin</keyword>
<evidence type="ECO:0000256" key="4">
    <source>
        <dbReference type="ARBA" id="ARBA00022801"/>
    </source>
</evidence>
<keyword evidence="2 5" id="KW-0540">Nuclease</keyword>
<dbReference type="RefSeq" id="WP_093252264.1">
    <property type="nucleotide sequence ID" value="NZ_FNQM01000004.1"/>
</dbReference>
<comment type="similarity">
    <text evidence="5">Belongs to the PINc/VapC protein family.</text>
</comment>
<dbReference type="OrthoDB" id="3175275at2"/>
<keyword evidence="8" id="KW-1185">Reference proteome</keyword>
<dbReference type="EMBL" id="FNQM01000004">
    <property type="protein sequence ID" value="SEA35605.1"/>
    <property type="molecule type" value="Genomic_DNA"/>
</dbReference>
<name>A0A1H4AI70_9RHOB</name>
<feature type="domain" description="PIN" evidence="6">
    <location>
        <begin position="4"/>
        <end position="123"/>
    </location>
</feature>
<dbReference type="Proteomes" id="UP000198703">
    <property type="component" value="Unassembled WGS sequence"/>
</dbReference>
<gene>
    <name evidence="5" type="primary">vapC</name>
    <name evidence="7" type="ORF">SAMN05444370_104240</name>
</gene>
<dbReference type="STRING" id="89524.SAMN05444370_104240"/>
<dbReference type="EC" id="3.1.-.-" evidence="5"/>
<keyword evidence="5" id="KW-0460">Magnesium</keyword>
<keyword evidence="1 5" id="KW-1277">Toxin-antitoxin system</keyword>
<dbReference type="InterPro" id="IPR002716">
    <property type="entry name" value="PIN_dom"/>
</dbReference>
<dbReference type="GO" id="GO:0004540">
    <property type="term" value="F:RNA nuclease activity"/>
    <property type="evidence" value="ECO:0007669"/>
    <property type="project" value="InterPro"/>
</dbReference>
<evidence type="ECO:0000256" key="3">
    <source>
        <dbReference type="ARBA" id="ARBA00022723"/>
    </source>
</evidence>
<feature type="binding site" evidence="5">
    <location>
        <position position="5"/>
    </location>
    <ligand>
        <name>Mg(2+)</name>
        <dbReference type="ChEBI" id="CHEBI:18420"/>
    </ligand>
</feature>
<accession>A0A1H4AI70</accession>
<evidence type="ECO:0000313" key="8">
    <source>
        <dbReference type="Proteomes" id="UP000198703"/>
    </source>
</evidence>
<comment type="cofactor">
    <cofactor evidence="5">
        <name>Mg(2+)</name>
        <dbReference type="ChEBI" id="CHEBI:18420"/>
    </cofactor>
</comment>
<organism evidence="7 8">
    <name type="scientific">Rubrimonas cliftonensis</name>
    <dbReference type="NCBI Taxonomy" id="89524"/>
    <lineage>
        <taxon>Bacteria</taxon>
        <taxon>Pseudomonadati</taxon>
        <taxon>Pseudomonadota</taxon>
        <taxon>Alphaproteobacteria</taxon>
        <taxon>Rhodobacterales</taxon>
        <taxon>Paracoccaceae</taxon>
        <taxon>Rubrimonas</taxon>
    </lineage>
</organism>
<dbReference type="CDD" id="cd18683">
    <property type="entry name" value="PIN_VapC-like"/>
    <property type="match status" value="1"/>
</dbReference>
<dbReference type="GO" id="GO:0016787">
    <property type="term" value="F:hydrolase activity"/>
    <property type="evidence" value="ECO:0007669"/>
    <property type="project" value="UniProtKB-KW"/>
</dbReference>
<proteinExistence type="inferred from homology"/>
<evidence type="ECO:0000313" key="7">
    <source>
        <dbReference type="EMBL" id="SEA35605.1"/>
    </source>
</evidence>
<comment type="function">
    <text evidence="5">Toxic component of a toxin-antitoxin (TA) system. An RNase.</text>
</comment>
<reference evidence="7 8" key="1">
    <citation type="submission" date="2016-10" db="EMBL/GenBank/DDBJ databases">
        <authorList>
            <person name="de Groot N.N."/>
        </authorList>
    </citation>
    <scope>NUCLEOTIDE SEQUENCE [LARGE SCALE GENOMIC DNA]</scope>
    <source>
        <strain evidence="7 8">DSM 15345</strain>
    </source>
</reference>
<dbReference type="GO" id="GO:0000287">
    <property type="term" value="F:magnesium ion binding"/>
    <property type="evidence" value="ECO:0007669"/>
    <property type="project" value="UniProtKB-UniRule"/>
</dbReference>
<evidence type="ECO:0000256" key="2">
    <source>
        <dbReference type="ARBA" id="ARBA00022722"/>
    </source>
</evidence>
<dbReference type="GO" id="GO:0090729">
    <property type="term" value="F:toxin activity"/>
    <property type="evidence" value="ECO:0007669"/>
    <property type="project" value="UniProtKB-KW"/>
</dbReference>
<keyword evidence="4 5" id="KW-0378">Hydrolase</keyword>
<dbReference type="AlphaFoldDB" id="A0A1H4AI70"/>
<evidence type="ECO:0000259" key="6">
    <source>
        <dbReference type="Pfam" id="PF01850"/>
    </source>
</evidence>
<dbReference type="InterPro" id="IPR029060">
    <property type="entry name" value="PIN-like_dom_sf"/>
</dbReference>
<protein>
    <recommendedName>
        <fullName evidence="5">Ribonuclease VapC</fullName>
        <shortName evidence="5">RNase VapC</shortName>
        <ecNumber evidence="5">3.1.-.-</ecNumber>
    </recommendedName>
    <alternativeName>
        <fullName evidence="5">Toxin VapC</fullName>
    </alternativeName>
</protein>
<dbReference type="HAMAP" id="MF_00265">
    <property type="entry name" value="VapC_Nob1"/>
    <property type="match status" value="1"/>
</dbReference>
<dbReference type="PANTHER" id="PTHR39664">
    <property type="match status" value="1"/>
</dbReference>
<sequence>MIGVDTSILVRFLVQDDPKQSDAACSLFARCSVREPAFIGREALIETVWVLESAYGFAPARVAPVILGLLEAEEIVVEAAEDAVVAVEAYGAGMADFADHMIVAAARRSGCATLYTFDRKAARHNDATLLVR</sequence>
<feature type="binding site" evidence="5">
    <location>
        <position position="99"/>
    </location>
    <ligand>
        <name>Mg(2+)</name>
        <dbReference type="ChEBI" id="CHEBI:18420"/>
    </ligand>
</feature>
<evidence type="ECO:0000256" key="1">
    <source>
        <dbReference type="ARBA" id="ARBA00022649"/>
    </source>
</evidence>
<dbReference type="Pfam" id="PF01850">
    <property type="entry name" value="PIN"/>
    <property type="match status" value="1"/>
</dbReference>
<dbReference type="InterPro" id="IPR022907">
    <property type="entry name" value="VapC_family"/>
</dbReference>
<dbReference type="PANTHER" id="PTHR39664:SF2">
    <property type="entry name" value="NUCLEIC ACID-BINDING PROTEIN, CONTAINING PIN DOMAIN-RELATED"/>
    <property type="match status" value="1"/>
</dbReference>
<dbReference type="Gene3D" id="3.40.50.1010">
    <property type="entry name" value="5'-nuclease"/>
    <property type="match status" value="1"/>
</dbReference>
<dbReference type="SUPFAM" id="SSF88723">
    <property type="entry name" value="PIN domain-like"/>
    <property type="match status" value="1"/>
</dbReference>
<evidence type="ECO:0000256" key="5">
    <source>
        <dbReference type="HAMAP-Rule" id="MF_00265"/>
    </source>
</evidence>